<dbReference type="PANTHER" id="PTHR42648">
    <property type="entry name" value="TRANSPOSASE, PUTATIVE-RELATED"/>
    <property type="match status" value="1"/>
</dbReference>
<proteinExistence type="predicted"/>
<organism evidence="2">
    <name type="scientific">Tanacetum cinerariifolium</name>
    <name type="common">Dalmatian daisy</name>
    <name type="synonym">Chrysanthemum cinerariifolium</name>
    <dbReference type="NCBI Taxonomy" id="118510"/>
    <lineage>
        <taxon>Eukaryota</taxon>
        <taxon>Viridiplantae</taxon>
        <taxon>Streptophyta</taxon>
        <taxon>Embryophyta</taxon>
        <taxon>Tracheophyta</taxon>
        <taxon>Spermatophyta</taxon>
        <taxon>Magnoliopsida</taxon>
        <taxon>eudicotyledons</taxon>
        <taxon>Gunneridae</taxon>
        <taxon>Pentapetalae</taxon>
        <taxon>asterids</taxon>
        <taxon>campanulids</taxon>
        <taxon>Asterales</taxon>
        <taxon>Asteraceae</taxon>
        <taxon>Asteroideae</taxon>
        <taxon>Anthemideae</taxon>
        <taxon>Anthemidinae</taxon>
        <taxon>Tanacetum</taxon>
    </lineage>
</organism>
<dbReference type="GO" id="GO:0003676">
    <property type="term" value="F:nucleic acid binding"/>
    <property type="evidence" value="ECO:0007669"/>
    <property type="project" value="InterPro"/>
</dbReference>
<feature type="region of interest" description="Disordered" evidence="1">
    <location>
        <begin position="82"/>
        <end position="116"/>
    </location>
</feature>
<dbReference type="InterPro" id="IPR039537">
    <property type="entry name" value="Retrotran_Ty1/copia-like"/>
</dbReference>
<dbReference type="PANTHER" id="PTHR42648:SF27">
    <property type="entry name" value="RNA-DIRECTED DNA POLYMERASE"/>
    <property type="match status" value="1"/>
</dbReference>
<protein>
    <submittedName>
        <fullName evidence="2">Zinc finger, CCHC-type</fullName>
    </submittedName>
</protein>
<name>A0A699HK42_TANCI</name>
<sequence>MDAAAQNTNNTTTRSILLAKKLTEQAKNELFETVKAFHVCKQDEGQSDYDQFVQNYNMHRMGKTIAELHAMLKLHEKGIPKKAETYGRVRSRRKRKNRDGQRLTPPYTTQHNGVSESRNQTLLDMVRSMMNLTTLPKSFWGYPLEFATRILNMVPTKKVERMTYEIWHGVNTNNV</sequence>
<comment type="caution">
    <text evidence="2">The sequence shown here is derived from an EMBL/GenBank/DDBJ whole genome shotgun (WGS) entry which is preliminary data.</text>
</comment>
<evidence type="ECO:0000313" key="2">
    <source>
        <dbReference type="EMBL" id="GEY31480.1"/>
    </source>
</evidence>
<dbReference type="SUPFAM" id="SSF53098">
    <property type="entry name" value="Ribonuclease H-like"/>
    <property type="match status" value="1"/>
</dbReference>
<reference evidence="2" key="1">
    <citation type="journal article" date="2019" name="Sci. Rep.">
        <title>Draft genome of Tanacetum cinerariifolium, the natural source of mosquito coil.</title>
        <authorList>
            <person name="Yamashiro T."/>
            <person name="Shiraishi A."/>
            <person name="Satake H."/>
            <person name="Nakayama K."/>
        </authorList>
    </citation>
    <scope>NUCLEOTIDE SEQUENCE</scope>
</reference>
<dbReference type="AlphaFoldDB" id="A0A699HK42"/>
<dbReference type="InterPro" id="IPR012337">
    <property type="entry name" value="RNaseH-like_sf"/>
</dbReference>
<feature type="compositionally biased region" description="Polar residues" evidence="1">
    <location>
        <begin position="106"/>
        <end position="116"/>
    </location>
</feature>
<evidence type="ECO:0000256" key="1">
    <source>
        <dbReference type="SAM" id="MobiDB-lite"/>
    </source>
</evidence>
<gene>
    <name evidence="2" type="ORF">Tci_403454</name>
</gene>
<dbReference type="Gene3D" id="3.30.420.10">
    <property type="entry name" value="Ribonuclease H-like superfamily/Ribonuclease H"/>
    <property type="match status" value="1"/>
</dbReference>
<accession>A0A699HK42</accession>
<dbReference type="EMBL" id="BKCJ010168397">
    <property type="protein sequence ID" value="GEY31480.1"/>
    <property type="molecule type" value="Genomic_DNA"/>
</dbReference>
<dbReference type="InterPro" id="IPR036397">
    <property type="entry name" value="RNaseH_sf"/>
</dbReference>